<protein>
    <submittedName>
        <fullName evidence="1">Uncharacterized protein</fullName>
    </submittedName>
</protein>
<gene>
    <name evidence="1" type="ORF">PsorP6_010276</name>
</gene>
<organism evidence="1 2">
    <name type="scientific">Peronosclerospora sorghi</name>
    <dbReference type="NCBI Taxonomy" id="230839"/>
    <lineage>
        <taxon>Eukaryota</taxon>
        <taxon>Sar</taxon>
        <taxon>Stramenopiles</taxon>
        <taxon>Oomycota</taxon>
        <taxon>Peronosporomycetes</taxon>
        <taxon>Peronosporales</taxon>
        <taxon>Peronosporaceae</taxon>
        <taxon>Peronosclerospora</taxon>
    </lineage>
</organism>
<comment type="caution">
    <text evidence="1">The sequence shown here is derived from an EMBL/GenBank/DDBJ whole genome shotgun (WGS) entry which is preliminary data.</text>
</comment>
<name>A0ACC0VUL7_9STRA</name>
<evidence type="ECO:0000313" key="2">
    <source>
        <dbReference type="Proteomes" id="UP001163321"/>
    </source>
</evidence>
<sequence length="546" mass="63355">MGIIYLLDFLLVLSCFAVTSTSALVPETFHAACCSYTPNTLVSTTRFLREESGVPAEIEKIADAVLEEIAKAHVEPETQSRQVSHDATSEQEHFLPTRRQETAKELFDHEAIQRWIKDVNKANAEHPERKISVIPKLVDYFGDEELYKILDQAVTISKFKSLAMRLRAEQVHYWMKENKNPDEVFDLFGLGDPESNIFEKHRFLRYVTYSDEFNMKNPEQPTSMVTTILKHHSAASLIRQINEMKTFRSKHVRYVAKRLENELMTHLIQTQPLGELLDSLQIDVYTHLILRDSLESICFKLLVDYIPKHTDTQVADISKLIERFGQHRVVSLVLTTNANAEVGVELRFVLLEYWLSLRKWITDFEKSDWLTTQKLNWWVSTMDHFVEKKPDLIKSLLIYLGSQLKPEKLSPFLHLCERYPSIGQAMKQSPETMFKVLGLAENHKAVIKHPRFPIWLAYKQSYDGRNPAQNQSLAAIFAHHFGSENVQQLVDELQEVLKDKQTPLARAGLLSLDDLSLERWRESEDWKQVALRLKRHHANAKRLVQK</sequence>
<dbReference type="EMBL" id="CM047585">
    <property type="protein sequence ID" value="KAI9909791.1"/>
    <property type="molecule type" value="Genomic_DNA"/>
</dbReference>
<keyword evidence="2" id="KW-1185">Reference proteome</keyword>
<reference evidence="1 2" key="1">
    <citation type="journal article" date="2022" name="bioRxiv">
        <title>The genome of the oomycete Peronosclerospora sorghi, a cosmopolitan pathogen of maize and sorghum, is inflated with dispersed pseudogenes.</title>
        <authorList>
            <person name="Fletcher K."/>
            <person name="Martin F."/>
            <person name="Isakeit T."/>
            <person name="Cavanaugh K."/>
            <person name="Magill C."/>
            <person name="Michelmore R."/>
        </authorList>
    </citation>
    <scope>NUCLEOTIDE SEQUENCE [LARGE SCALE GENOMIC DNA]</scope>
    <source>
        <strain evidence="1">P6</strain>
    </source>
</reference>
<evidence type="ECO:0000313" key="1">
    <source>
        <dbReference type="EMBL" id="KAI9909791.1"/>
    </source>
</evidence>
<proteinExistence type="predicted"/>
<accession>A0ACC0VUL7</accession>
<dbReference type="Proteomes" id="UP001163321">
    <property type="component" value="Chromosome 6"/>
</dbReference>